<feature type="signal peptide" evidence="1">
    <location>
        <begin position="1"/>
        <end position="22"/>
    </location>
</feature>
<dbReference type="OrthoDB" id="7605670at2"/>
<dbReference type="RefSeq" id="WP_160779242.1">
    <property type="nucleotide sequence ID" value="NZ_BAAAZF010000001.1"/>
</dbReference>
<organism evidence="3 4">
    <name type="scientific">Parerythrobacter jejuensis</name>
    <dbReference type="NCBI Taxonomy" id="795812"/>
    <lineage>
        <taxon>Bacteria</taxon>
        <taxon>Pseudomonadati</taxon>
        <taxon>Pseudomonadota</taxon>
        <taxon>Alphaproteobacteria</taxon>
        <taxon>Sphingomonadales</taxon>
        <taxon>Erythrobacteraceae</taxon>
        <taxon>Parerythrobacter</taxon>
    </lineage>
</organism>
<comment type="caution">
    <text evidence="3">The sequence shown here is derived from an EMBL/GenBank/DDBJ whole genome shotgun (WGS) entry which is preliminary data.</text>
</comment>
<evidence type="ECO:0000256" key="1">
    <source>
        <dbReference type="SAM" id="SignalP"/>
    </source>
</evidence>
<feature type="domain" description="SecDF P1 head subdomain" evidence="2">
    <location>
        <begin position="73"/>
        <end position="130"/>
    </location>
</feature>
<protein>
    <recommendedName>
        <fullName evidence="2">SecDF P1 head subdomain domain-containing protein</fullName>
    </recommendedName>
</protein>
<evidence type="ECO:0000313" key="3">
    <source>
        <dbReference type="EMBL" id="MXP31839.1"/>
    </source>
</evidence>
<evidence type="ECO:0000259" key="2">
    <source>
        <dbReference type="Pfam" id="PF22599"/>
    </source>
</evidence>
<dbReference type="Proteomes" id="UP000446786">
    <property type="component" value="Unassembled WGS sequence"/>
</dbReference>
<dbReference type="Pfam" id="PF22599">
    <property type="entry name" value="SecDF_P1_head"/>
    <property type="match status" value="1"/>
</dbReference>
<proteinExistence type="predicted"/>
<dbReference type="EMBL" id="WTYE01000001">
    <property type="protein sequence ID" value="MXP31839.1"/>
    <property type="molecule type" value="Genomic_DNA"/>
</dbReference>
<dbReference type="InterPro" id="IPR054384">
    <property type="entry name" value="SecDF_P1_head"/>
</dbReference>
<sequence length="146" mass="15132">MRAHATIVATLAVALMGCTAQAAPDPGPVPTASIPDTPVASLATGLWVGDLPLCSETVLDAKVTTGSSMGMAGPNFFLNIRLAEEAANIFAGMTRARVGQELPIMLDGKVLLSPRINEQILGGALQISAPREELERALQRIEGPCG</sequence>
<feature type="chain" id="PRO_5032854601" description="SecDF P1 head subdomain domain-containing protein" evidence="1">
    <location>
        <begin position="23"/>
        <end position="146"/>
    </location>
</feature>
<dbReference type="AlphaFoldDB" id="A0A845AQU6"/>
<evidence type="ECO:0000313" key="4">
    <source>
        <dbReference type="Proteomes" id="UP000446786"/>
    </source>
</evidence>
<name>A0A845AQU6_9SPHN</name>
<dbReference type="PROSITE" id="PS51257">
    <property type="entry name" value="PROKAR_LIPOPROTEIN"/>
    <property type="match status" value="1"/>
</dbReference>
<accession>A0A845AQU6</accession>
<gene>
    <name evidence="3" type="ORF">GRI94_08385</name>
</gene>
<keyword evidence="1" id="KW-0732">Signal</keyword>
<keyword evidence="4" id="KW-1185">Reference proteome</keyword>
<reference evidence="3 4" key="1">
    <citation type="submission" date="2019-12" db="EMBL/GenBank/DDBJ databases">
        <title>Genomic-based taxomic classification of the family Erythrobacteraceae.</title>
        <authorList>
            <person name="Xu L."/>
        </authorList>
    </citation>
    <scope>NUCLEOTIDE SEQUENCE [LARGE SCALE GENOMIC DNA]</scope>
    <source>
        <strain evidence="3 4">JCM 16677</strain>
    </source>
</reference>
<dbReference type="Gene3D" id="3.30.1360.200">
    <property type="match status" value="1"/>
</dbReference>